<dbReference type="GO" id="GO:0016301">
    <property type="term" value="F:kinase activity"/>
    <property type="evidence" value="ECO:0007669"/>
    <property type="project" value="UniProtKB-KW"/>
</dbReference>
<protein>
    <submittedName>
        <fullName evidence="3">CTD kinase subunit gamma CTK3-domain-containing protein</fullName>
    </submittedName>
</protein>
<dbReference type="OrthoDB" id="21266at2759"/>
<dbReference type="AlphaFoldDB" id="A0A5C5FN49"/>
<keyword evidence="3" id="KW-0418">Kinase</keyword>
<evidence type="ECO:0000256" key="1">
    <source>
        <dbReference type="SAM" id="MobiDB-lite"/>
    </source>
</evidence>
<dbReference type="InterPro" id="IPR042326">
    <property type="entry name" value="Ctk3"/>
</dbReference>
<gene>
    <name evidence="3" type="ORF">DMC30DRAFT_404171</name>
</gene>
<dbReference type="Pfam" id="PF12243">
    <property type="entry name" value="CTK3"/>
    <property type="match status" value="1"/>
</dbReference>
<evidence type="ECO:0000313" key="4">
    <source>
        <dbReference type="Proteomes" id="UP000311382"/>
    </source>
</evidence>
<dbReference type="InterPro" id="IPR006569">
    <property type="entry name" value="CID_dom"/>
</dbReference>
<feature type="compositionally biased region" description="Low complexity" evidence="1">
    <location>
        <begin position="225"/>
        <end position="245"/>
    </location>
</feature>
<dbReference type="Pfam" id="PF12350">
    <property type="entry name" value="CTK3_C"/>
    <property type="match status" value="1"/>
</dbReference>
<sequence length="331" mass="36559">MDPFEVRMQFTSLASRLTSSVASISKVASFALKHANKCADDIWDCYLDEVSSATLNARVNLLFLLDSLLEKEGPRLASAKPATHSGTHTSYRELVERDLGKVVQLVVPDSREGVLNWMSTAQVLRSWKTRRLVDADTLEQVTSELESRKAGLHSGSSHSSPFANFSRNDILRRIEDDRERHKRLKERLWVLPVPSTLFSTTPLTATSASLPSVAGLASQKPSPMSPASPFDPSSRRPASAAGERAALAPAAQALRGPELALEIEFEQLWEAGEEDRRAAQGGVEAIEAEGAEGEALPLGKRRRPWPLDEQDREDMRSERRRCFVVDDDDTA</sequence>
<organism evidence="3 4">
    <name type="scientific">Rhodotorula diobovata</name>
    <dbReference type="NCBI Taxonomy" id="5288"/>
    <lineage>
        <taxon>Eukaryota</taxon>
        <taxon>Fungi</taxon>
        <taxon>Dikarya</taxon>
        <taxon>Basidiomycota</taxon>
        <taxon>Pucciniomycotina</taxon>
        <taxon>Microbotryomycetes</taxon>
        <taxon>Sporidiobolales</taxon>
        <taxon>Sporidiobolaceae</taxon>
        <taxon>Rhodotorula</taxon>
    </lineage>
</organism>
<dbReference type="GO" id="GO:0032786">
    <property type="term" value="P:positive regulation of DNA-templated transcription, elongation"/>
    <property type="evidence" value="ECO:0007669"/>
    <property type="project" value="InterPro"/>
</dbReference>
<accession>A0A5C5FN49</accession>
<evidence type="ECO:0000259" key="2">
    <source>
        <dbReference type="PROSITE" id="PS51391"/>
    </source>
</evidence>
<dbReference type="STRING" id="5288.A0A5C5FN49"/>
<comment type="caution">
    <text evidence="3">The sequence shown here is derived from an EMBL/GenBank/DDBJ whole genome shotgun (WGS) entry which is preliminary data.</text>
</comment>
<keyword evidence="4" id="KW-1185">Reference proteome</keyword>
<feature type="region of interest" description="Disordered" evidence="1">
    <location>
        <begin position="214"/>
        <end position="245"/>
    </location>
</feature>
<dbReference type="GO" id="GO:0070692">
    <property type="term" value="C:CTDK-1 complex"/>
    <property type="evidence" value="ECO:0007669"/>
    <property type="project" value="InterPro"/>
</dbReference>
<name>A0A5C5FN49_9BASI</name>
<dbReference type="PANTHER" id="PTHR28291">
    <property type="entry name" value="CTD KINASE SUBUNIT GAMMA"/>
    <property type="match status" value="1"/>
</dbReference>
<dbReference type="GO" id="GO:0045943">
    <property type="term" value="P:positive regulation of transcription by RNA polymerase I"/>
    <property type="evidence" value="ECO:0007669"/>
    <property type="project" value="TreeGrafter"/>
</dbReference>
<feature type="domain" description="CID" evidence="2">
    <location>
        <begin position="2"/>
        <end position="149"/>
    </location>
</feature>
<dbReference type="InterPro" id="IPR024637">
    <property type="entry name" value="Ctk3_C"/>
</dbReference>
<dbReference type="Proteomes" id="UP000311382">
    <property type="component" value="Unassembled WGS sequence"/>
</dbReference>
<evidence type="ECO:0000313" key="3">
    <source>
        <dbReference type="EMBL" id="TNY18075.1"/>
    </source>
</evidence>
<dbReference type="PANTHER" id="PTHR28291:SF1">
    <property type="entry name" value="CTD KINASE SUBUNIT GAMMA"/>
    <property type="match status" value="1"/>
</dbReference>
<dbReference type="InterPro" id="IPR008942">
    <property type="entry name" value="ENTH_VHS"/>
</dbReference>
<reference evidence="3 4" key="1">
    <citation type="submission" date="2019-03" db="EMBL/GenBank/DDBJ databases">
        <title>Rhodosporidium diobovatum UCD-FST 08-225 genome sequencing, assembly, and annotation.</title>
        <authorList>
            <person name="Fakankun I.U."/>
            <person name="Fristensky B."/>
            <person name="Levin D.B."/>
        </authorList>
    </citation>
    <scope>NUCLEOTIDE SEQUENCE [LARGE SCALE GENOMIC DNA]</scope>
    <source>
        <strain evidence="3 4">UCD-FST 08-225</strain>
    </source>
</reference>
<dbReference type="PROSITE" id="PS51391">
    <property type="entry name" value="CID"/>
    <property type="match status" value="1"/>
</dbReference>
<keyword evidence="3" id="KW-0808">Transferase</keyword>
<dbReference type="InterPro" id="IPR024638">
    <property type="entry name" value="Ctk3_N"/>
</dbReference>
<dbReference type="EMBL" id="SOZI01000158">
    <property type="protein sequence ID" value="TNY18075.1"/>
    <property type="molecule type" value="Genomic_DNA"/>
</dbReference>
<feature type="region of interest" description="Disordered" evidence="1">
    <location>
        <begin position="286"/>
        <end position="320"/>
    </location>
</feature>
<proteinExistence type="predicted"/>
<dbReference type="Gene3D" id="1.25.40.90">
    <property type="match status" value="1"/>
</dbReference>